<sequence length="38" mass="3803">MELAVTFLDSAAGGIALRLLDGTGLLDAPKRLSGGECA</sequence>
<dbReference type="Proteomes" id="UP000004578">
    <property type="component" value="Unassembled WGS sequence"/>
</dbReference>
<name>J0NS98_9ACTO</name>
<comment type="caution">
    <text evidence="1">The sequence shown here is derived from an EMBL/GenBank/DDBJ whole genome shotgun (WGS) entry which is preliminary data.</text>
</comment>
<dbReference type="EMBL" id="AKFS01000076">
    <property type="protein sequence ID" value="EJF47712.1"/>
    <property type="molecule type" value="Genomic_DNA"/>
</dbReference>
<gene>
    <name evidence="1" type="ORF">HMPREF1317_2165</name>
</gene>
<accession>J0NS98</accession>
<protein>
    <submittedName>
        <fullName evidence="1">Uncharacterized protein</fullName>
    </submittedName>
</protein>
<evidence type="ECO:0000313" key="2">
    <source>
        <dbReference type="Proteomes" id="UP000004578"/>
    </source>
</evidence>
<dbReference type="AlphaFoldDB" id="J0NS98"/>
<evidence type="ECO:0000313" key="1">
    <source>
        <dbReference type="EMBL" id="EJF47712.1"/>
    </source>
</evidence>
<proteinExistence type="predicted"/>
<organism evidence="1 2">
    <name type="scientific">Schaalia georgiae F0490</name>
    <dbReference type="NCBI Taxonomy" id="1125717"/>
    <lineage>
        <taxon>Bacteria</taxon>
        <taxon>Bacillati</taxon>
        <taxon>Actinomycetota</taxon>
        <taxon>Actinomycetes</taxon>
        <taxon>Actinomycetales</taxon>
        <taxon>Actinomycetaceae</taxon>
        <taxon>Schaalia</taxon>
    </lineage>
</organism>
<dbReference type="PATRIC" id="fig|1125717.3.peg.519"/>
<reference evidence="1 2" key="1">
    <citation type="submission" date="2012-05" db="EMBL/GenBank/DDBJ databases">
        <authorList>
            <person name="Harkins D.M."/>
            <person name="Madupu R."/>
            <person name="Durkin A.S."/>
            <person name="Torralba M."/>
            <person name="Methe B."/>
            <person name="Sutton G.G."/>
            <person name="Nelson K.E."/>
        </authorList>
    </citation>
    <scope>NUCLEOTIDE SEQUENCE [LARGE SCALE GENOMIC DNA]</scope>
    <source>
        <strain evidence="1 2">F0490</strain>
    </source>
</reference>
<keyword evidence="2" id="KW-1185">Reference proteome</keyword>